<dbReference type="Proteomes" id="UP000612456">
    <property type="component" value="Unassembled WGS sequence"/>
</dbReference>
<proteinExistence type="inferred from homology"/>
<dbReference type="InterPro" id="IPR000534">
    <property type="entry name" value="Semialdehyde_DH_NAD-bd"/>
</dbReference>
<keyword evidence="3" id="KW-0560">Oxidoreductase</keyword>
<dbReference type="SMART" id="SM00859">
    <property type="entry name" value="Semialdhyde_dh"/>
    <property type="match status" value="1"/>
</dbReference>
<reference evidence="6" key="1">
    <citation type="journal article" date="2014" name="Int. J. Syst. Evol. Microbiol.">
        <title>Complete genome sequence of Corynebacterium casei LMG S-19264T (=DSM 44701T), isolated from a smear-ripened cheese.</title>
        <authorList>
            <consortium name="US DOE Joint Genome Institute (JGI-PGF)"/>
            <person name="Walter F."/>
            <person name="Albersmeier A."/>
            <person name="Kalinowski J."/>
            <person name="Ruckert C."/>
        </authorList>
    </citation>
    <scope>NUCLEOTIDE SEQUENCE</scope>
    <source>
        <strain evidence="6">CGMCC 1.15178</strain>
    </source>
</reference>
<dbReference type="GO" id="GO:0009086">
    <property type="term" value="P:methionine biosynthetic process"/>
    <property type="evidence" value="ECO:0007669"/>
    <property type="project" value="UniProtKB-ARBA"/>
</dbReference>
<dbReference type="CDD" id="cd02315">
    <property type="entry name" value="ScASADH_like_N"/>
    <property type="match status" value="1"/>
</dbReference>
<dbReference type="Gene3D" id="3.30.360.10">
    <property type="entry name" value="Dihydrodipicolinate Reductase, domain 2"/>
    <property type="match status" value="1"/>
</dbReference>
<keyword evidence="7" id="KW-1185">Reference proteome</keyword>
<evidence type="ECO:0000256" key="3">
    <source>
        <dbReference type="ARBA" id="ARBA00023002"/>
    </source>
</evidence>
<evidence type="ECO:0000256" key="1">
    <source>
        <dbReference type="ARBA" id="ARBA00010584"/>
    </source>
</evidence>
<feature type="domain" description="Semialdehyde dehydrogenase NAD-binding" evidence="5">
    <location>
        <begin position="5"/>
        <end position="135"/>
    </location>
</feature>
<dbReference type="PANTHER" id="PTHR46718">
    <property type="entry name" value="ASPARTATE-SEMIALDEHYDE DEHYDROGENASE"/>
    <property type="match status" value="1"/>
</dbReference>
<dbReference type="GO" id="GO:0009088">
    <property type="term" value="P:threonine biosynthetic process"/>
    <property type="evidence" value="ECO:0007669"/>
    <property type="project" value="TreeGrafter"/>
</dbReference>
<reference evidence="6" key="2">
    <citation type="submission" date="2020-09" db="EMBL/GenBank/DDBJ databases">
        <authorList>
            <person name="Sun Q."/>
            <person name="Zhou Y."/>
        </authorList>
    </citation>
    <scope>NUCLEOTIDE SEQUENCE</scope>
    <source>
        <strain evidence="6">CGMCC 1.15178</strain>
    </source>
</reference>
<dbReference type="EMBL" id="BMHP01000001">
    <property type="protein sequence ID" value="GGD59208.1"/>
    <property type="molecule type" value="Genomic_DNA"/>
</dbReference>
<keyword evidence="2" id="KW-0521">NADP</keyword>
<dbReference type="SUPFAM" id="SSF51735">
    <property type="entry name" value="NAD(P)-binding Rossmann-fold domains"/>
    <property type="match status" value="1"/>
</dbReference>
<organism evidence="6 7">
    <name type="scientific">Paenibacillus nasutitermitis</name>
    <dbReference type="NCBI Taxonomy" id="1652958"/>
    <lineage>
        <taxon>Bacteria</taxon>
        <taxon>Bacillati</taxon>
        <taxon>Bacillota</taxon>
        <taxon>Bacilli</taxon>
        <taxon>Bacillales</taxon>
        <taxon>Paenibacillaceae</taxon>
        <taxon>Paenibacillus</taxon>
    </lineage>
</organism>
<evidence type="ECO:0000259" key="5">
    <source>
        <dbReference type="SMART" id="SM00859"/>
    </source>
</evidence>
<dbReference type="NCBIfam" id="NF006416">
    <property type="entry name" value="PRK08664.1"/>
    <property type="match status" value="1"/>
</dbReference>
<dbReference type="PIRSF" id="PIRSF000148">
    <property type="entry name" value="ASA_dh"/>
    <property type="match status" value="1"/>
</dbReference>
<dbReference type="NCBIfam" id="TIGR00978">
    <property type="entry name" value="asd_EA"/>
    <property type="match status" value="1"/>
</dbReference>
<dbReference type="Gene3D" id="3.40.50.720">
    <property type="entry name" value="NAD(P)-binding Rossmann-like Domain"/>
    <property type="match status" value="1"/>
</dbReference>
<comment type="similarity">
    <text evidence="1">Belongs to the aspartate-semialdehyde dehydrogenase family.</text>
</comment>
<dbReference type="GO" id="GO:0051287">
    <property type="term" value="F:NAD binding"/>
    <property type="evidence" value="ECO:0007669"/>
    <property type="project" value="InterPro"/>
</dbReference>
<accession>A0A917DQ24</accession>
<dbReference type="Pfam" id="PF02774">
    <property type="entry name" value="Semialdhyde_dhC"/>
    <property type="match status" value="1"/>
</dbReference>
<dbReference type="CDD" id="cd18130">
    <property type="entry name" value="ASADH_C_arch_fung_like"/>
    <property type="match status" value="1"/>
</dbReference>
<dbReference type="RefSeq" id="WP_188990792.1">
    <property type="nucleotide sequence ID" value="NZ_BMHP01000001.1"/>
</dbReference>
<gene>
    <name evidence="6" type="ORF">GCM10010911_16300</name>
</gene>
<dbReference type="GO" id="GO:0050661">
    <property type="term" value="F:NADP binding"/>
    <property type="evidence" value="ECO:0007669"/>
    <property type="project" value="InterPro"/>
</dbReference>
<dbReference type="InterPro" id="IPR036291">
    <property type="entry name" value="NAD(P)-bd_dom_sf"/>
</dbReference>
<protein>
    <submittedName>
        <fullName evidence="6">Aspartate-semialdehyde dehydrogenase</fullName>
    </submittedName>
</protein>
<dbReference type="Pfam" id="PF01118">
    <property type="entry name" value="Semialdhyde_dh"/>
    <property type="match status" value="1"/>
</dbReference>
<name>A0A917DQ24_9BACL</name>
<dbReference type="InterPro" id="IPR051823">
    <property type="entry name" value="ASADH-related"/>
</dbReference>
<dbReference type="GO" id="GO:0046983">
    <property type="term" value="F:protein dimerization activity"/>
    <property type="evidence" value="ECO:0007669"/>
    <property type="project" value="InterPro"/>
</dbReference>
<feature type="active site" description="Proton acceptor" evidence="4">
    <location>
        <position position="248"/>
    </location>
</feature>
<dbReference type="SUPFAM" id="SSF55347">
    <property type="entry name" value="Glyceraldehyde-3-phosphate dehydrogenase-like, C-terminal domain"/>
    <property type="match status" value="1"/>
</dbReference>
<dbReference type="PANTHER" id="PTHR46718:SF1">
    <property type="entry name" value="ASPARTATE-SEMIALDEHYDE DEHYDROGENASE"/>
    <property type="match status" value="1"/>
</dbReference>
<dbReference type="InterPro" id="IPR005676">
    <property type="entry name" value="Asp_semi-ald_DH_pep-lack"/>
</dbReference>
<evidence type="ECO:0000256" key="4">
    <source>
        <dbReference type="PIRSR" id="PIRSR000148-1"/>
    </source>
</evidence>
<evidence type="ECO:0000313" key="6">
    <source>
        <dbReference type="EMBL" id="GGD59208.1"/>
    </source>
</evidence>
<sequence>MSRLKAAIVGATGMAGQQFVQALTQHPNFEVVVMVTSRTLSSYKEALLEADGSSRWIQNTPIPEDMLDVPVVSSKEFSPTSVDVIFTAIESDLAKELEPWFAQTTPTFSTASAFRYFEDTPLLITGVNDDHADLIRKQQQERGWKGFVLPVPNCTVTGLAITLKPLQEHFGVQNVLMVSMQSISGAGRSPGVRSMDILDNIIPYIPNEEGKVRRELLKILGGYSGEGITPAEINVNCICTRANVIDGHTESVFVGLKEQASLAEIKEAIRGYNPFAGPRLHSAPEQMIHIFDDPFRPQPRLDRELGGGMTTSMGRLEEEAVLGGVKYVLVSHNTKMGAGKGAVLLAESMLARGILHDNAKL</sequence>
<dbReference type="GO" id="GO:0004073">
    <property type="term" value="F:aspartate-semialdehyde dehydrogenase activity"/>
    <property type="evidence" value="ECO:0007669"/>
    <property type="project" value="TreeGrafter"/>
</dbReference>
<comment type="caution">
    <text evidence="6">The sequence shown here is derived from an EMBL/GenBank/DDBJ whole genome shotgun (WGS) entry which is preliminary data.</text>
</comment>
<evidence type="ECO:0000256" key="2">
    <source>
        <dbReference type="ARBA" id="ARBA00022857"/>
    </source>
</evidence>
<dbReference type="InterPro" id="IPR012280">
    <property type="entry name" value="Semialdhyde_DH_dimer_dom"/>
</dbReference>
<dbReference type="AlphaFoldDB" id="A0A917DQ24"/>
<feature type="active site" description="Acyl-thioester intermediate" evidence="4">
    <location>
        <position position="154"/>
    </location>
</feature>
<evidence type="ECO:0000313" key="7">
    <source>
        <dbReference type="Proteomes" id="UP000612456"/>
    </source>
</evidence>